<comment type="similarity">
    <text evidence="2">Belongs to the autoinducer-2 exporter (AI-2E) (TC 2.A.86) family.</text>
</comment>
<keyword evidence="5 8" id="KW-0812">Transmembrane</keyword>
<evidence type="ECO:0000256" key="6">
    <source>
        <dbReference type="ARBA" id="ARBA00022989"/>
    </source>
</evidence>
<organism evidence="9 10">
    <name type="scientific">Ginsengibacter hankyongi</name>
    <dbReference type="NCBI Taxonomy" id="2607284"/>
    <lineage>
        <taxon>Bacteria</taxon>
        <taxon>Pseudomonadati</taxon>
        <taxon>Bacteroidota</taxon>
        <taxon>Chitinophagia</taxon>
        <taxon>Chitinophagales</taxon>
        <taxon>Chitinophagaceae</taxon>
        <taxon>Ginsengibacter</taxon>
    </lineage>
</organism>
<keyword evidence="6 8" id="KW-1133">Transmembrane helix</keyword>
<dbReference type="EMBL" id="VYQF01000014">
    <property type="protein sequence ID" value="KAA9034534.1"/>
    <property type="molecule type" value="Genomic_DNA"/>
</dbReference>
<reference evidence="9 10" key="1">
    <citation type="submission" date="2019-09" db="EMBL/GenBank/DDBJ databases">
        <title>Draft genome sequence of Ginsengibacter sp. BR5-29.</title>
        <authorList>
            <person name="Im W.-T."/>
        </authorList>
    </citation>
    <scope>NUCLEOTIDE SEQUENCE [LARGE SCALE GENOMIC DNA]</scope>
    <source>
        <strain evidence="9 10">BR5-29</strain>
    </source>
</reference>
<dbReference type="RefSeq" id="WP_150417081.1">
    <property type="nucleotide sequence ID" value="NZ_VYQF01000014.1"/>
</dbReference>
<accession>A0A5J5I9V6</accession>
<keyword evidence="7 8" id="KW-0472">Membrane</keyword>
<keyword evidence="4" id="KW-1003">Cell membrane</keyword>
<dbReference type="Proteomes" id="UP000326903">
    <property type="component" value="Unassembled WGS sequence"/>
</dbReference>
<evidence type="ECO:0000256" key="8">
    <source>
        <dbReference type="SAM" id="Phobius"/>
    </source>
</evidence>
<evidence type="ECO:0000256" key="2">
    <source>
        <dbReference type="ARBA" id="ARBA00009773"/>
    </source>
</evidence>
<dbReference type="AlphaFoldDB" id="A0A5J5I9V6"/>
<feature type="transmembrane region" description="Helical" evidence="8">
    <location>
        <begin position="234"/>
        <end position="260"/>
    </location>
</feature>
<dbReference type="Pfam" id="PF01594">
    <property type="entry name" value="AI-2E_transport"/>
    <property type="match status" value="1"/>
</dbReference>
<keyword evidence="10" id="KW-1185">Reference proteome</keyword>
<keyword evidence="3" id="KW-0813">Transport</keyword>
<evidence type="ECO:0000256" key="1">
    <source>
        <dbReference type="ARBA" id="ARBA00004651"/>
    </source>
</evidence>
<evidence type="ECO:0000256" key="4">
    <source>
        <dbReference type="ARBA" id="ARBA00022475"/>
    </source>
</evidence>
<comment type="caution">
    <text evidence="9">The sequence shown here is derived from an EMBL/GenBank/DDBJ whole genome shotgun (WGS) entry which is preliminary data.</text>
</comment>
<protein>
    <submittedName>
        <fullName evidence="9">AI-2E family transporter</fullName>
    </submittedName>
</protein>
<gene>
    <name evidence="9" type="ORF">FW778_22115</name>
</gene>
<sequence length="370" mass="41081">MSLPKSDQQPFYFKLAMVLIAIIALGYLTILGKEVLSPLLFGLLFSILLLPVTVFFEKKMKLHRSAASALSVLLLLASIAVILLVVGSEVSSLSHDLPQLKAQILASLQDFQKWISVTFHVNIAKQMDYVNSATTKIENATPTVIGATVLSLSSLLLFLVFVILDTFFMLFYRRRLLKFLIDVFKEENSSIVFDIVERVQYIIRKYLLGLLLEMSTVAVVCCSVFLLLGIKYAILLGLITALFNIVPYIGIFTALLLNIIITFATTALASKVLLVIITVVSMHLIDSNILLPLIVGSKVRINAFITLLGVVLGELIWGIPGMFLSIPVIAIIKIIFDRVESLQPWGHLMGDEKIEPKSFKLKKITKNKSV</sequence>
<dbReference type="PANTHER" id="PTHR21716:SF53">
    <property type="entry name" value="PERMEASE PERM-RELATED"/>
    <property type="match status" value="1"/>
</dbReference>
<dbReference type="InterPro" id="IPR002549">
    <property type="entry name" value="AI-2E-like"/>
</dbReference>
<feature type="transmembrane region" description="Helical" evidence="8">
    <location>
        <begin position="315"/>
        <end position="336"/>
    </location>
</feature>
<dbReference type="PANTHER" id="PTHR21716">
    <property type="entry name" value="TRANSMEMBRANE PROTEIN"/>
    <property type="match status" value="1"/>
</dbReference>
<feature type="transmembrane region" description="Helical" evidence="8">
    <location>
        <begin position="272"/>
        <end position="295"/>
    </location>
</feature>
<evidence type="ECO:0000256" key="3">
    <source>
        <dbReference type="ARBA" id="ARBA00022448"/>
    </source>
</evidence>
<evidence type="ECO:0000313" key="9">
    <source>
        <dbReference type="EMBL" id="KAA9034534.1"/>
    </source>
</evidence>
<dbReference type="GO" id="GO:0005886">
    <property type="term" value="C:plasma membrane"/>
    <property type="evidence" value="ECO:0007669"/>
    <property type="project" value="UniProtKB-SubCell"/>
</dbReference>
<name>A0A5J5I9V6_9BACT</name>
<evidence type="ECO:0000256" key="5">
    <source>
        <dbReference type="ARBA" id="ARBA00022692"/>
    </source>
</evidence>
<feature type="transmembrane region" description="Helical" evidence="8">
    <location>
        <begin position="144"/>
        <end position="172"/>
    </location>
</feature>
<feature type="transmembrane region" description="Helical" evidence="8">
    <location>
        <begin position="68"/>
        <end position="87"/>
    </location>
</feature>
<feature type="transmembrane region" description="Helical" evidence="8">
    <location>
        <begin position="206"/>
        <end position="228"/>
    </location>
</feature>
<feature type="transmembrane region" description="Helical" evidence="8">
    <location>
        <begin position="36"/>
        <end position="56"/>
    </location>
</feature>
<evidence type="ECO:0000256" key="7">
    <source>
        <dbReference type="ARBA" id="ARBA00023136"/>
    </source>
</evidence>
<comment type="subcellular location">
    <subcellularLocation>
        <location evidence="1">Cell membrane</location>
        <topology evidence="1">Multi-pass membrane protein</topology>
    </subcellularLocation>
</comment>
<feature type="transmembrane region" description="Helical" evidence="8">
    <location>
        <begin position="12"/>
        <end position="30"/>
    </location>
</feature>
<evidence type="ECO:0000313" key="10">
    <source>
        <dbReference type="Proteomes" id="UP000326903"/>
    </source>
</evidence>
<proteinExistence type="inferred from homology"/>